<accession>A0A517LZ56</accession>
<dbReference type="Gene3D" id="2.60.40.2030">
    <property type="match status" value="4"/>
</dbReference>
<dbReference type="GO" id="GO:0016020">
    <property type="term" value="C:membrane"/>
    <property type="evidence" value="ECO:0007669"/>
    <property type="project" value="InterPro"/>
</dbReference>
<dbReference type="EMBL" id="CP036261">
    <property type="protein sequence ID" value="QDS87902.1"/>
    <property type="molecule type" value="Genomic_DNA"/>
</dbReference>
<dbReference type="PANTHER" id="PTHR46580:SF2">
    <property type="entry name" value="MAM DOMAIN-CONTAINING PROTEIN"/>
    <property type="match status" value="1"/>
</dbReference>
<protein>
    <submittedName>
        <fullName evidence="8">Calx-beta domain protein</fullName>
    </submittedName>
</protein>
<dbReference type="SUPFAM" id="SSF69318">
    <property type="entry name" value="Integrin alpha N-terminal domain"/>
    <property type="match status" value="2"/>
</dbReference>
<dbReference type="Proteomes" id="UP000319557">
    <property type="component" value="Chromosome"/>
</dbReference>
<dbReference type="InterPro" id="IPR038081">
    <property type="entry name" value="CalX-like_sf"/>
</dbReference>
<organism evidence="8 9">
    <name type="scientific">Rosistilla ulvae</name>
    <dbReference type="NCBI Taxonomy" id="1930277"/>
    <lineage>
        <taxon>Bacteria</taxon>
        <taxon>Pseudomonadati</taxon>
        <taxon>Planctomycetota</taxon>
        <taxon>Planctomycetia</taxon>
        <taxon>Pirellulales</taxon>
        <taxon>Pirellulaceae</taxon>
        <taxon>Rosistilla</taxon>
    </lineage>
</organism>
<evidence type="ECO:0000256" key="2">
    <source>
        <dbReference type="ARBA" id="ARBA00022525"/>
    </source>
</evidence>
<dbReference type="InterPro" id="IPR013783">
    <property type="entry name" value="Ig-like_fold"/>
</dbReference>
<reference evidence="8 9" key="1">
    <citation type="submission" date="2019-02" db="EMBL/GenBank/DDBJ databases">
        <title>Deep-cultivation of Planctomycetes and their phenomic and genomic characterization uncovers novel biology.</title>
        <authorList>
            <person name="Wiegand S."/>
            <person name="Jogler M."/>
            <person name="Boedeker C."/>
            <person name="Pinto D."/>
            <person name="Vollmers J."/>
            <person name="Rivas-Marin E."/>
            <person name="Kohn T."/>
            <person name="Peeters S.H."/>
            <person name="Heuer A."/>
            <person name="Rast P."/>
            <person name="Oberbeckmann S."/>
            <person name="Bunk B."/>
            <person name="Jeske O."/>
            <person name="Meyerdierks A."/>
            <person name="Storesund J.E."/>
            <person name="Kallscheuer N."/>
            <person name="Luecker S."/>
            <person name="Lage O.M."/>
            <person name="Pohl T."/>
            <person name="Merkel B.J."/>
            <person name="Hornburger P."/>
            <person name="Mueller R.-W."/>
            <person name="Bruemmer F."/>
            <person name="Labrenz M."/>
            <person name="Spormann A.M."/>
            <person name="Op den Camp H."/>
            <person name="Overmann J."/>
            <person name="Amann R."/>
            <person name="Jetten M.S.M."/>
            <person name="Mascher T."/>
            <person name="Medema M.H."/>
            <person name="Devos D.P."/>
            <person name="Kaster A.-K."/>
            <person name="Ovreas L."/>
            <person name="Rohde M."/>
            <person name="Galperin M.Y."/>
            <person name="Jogler C."/>
        </authorList>
    </citation>
    <scope>NUCLEOTIDE SEQUENCE [LARGE SCALE GENOMIC DNA]</scope>
    <source>
        <strain evidence="8 9">EC9</strain>
    </source>
</reference>
<evidence type="ECO:0000256" key="3">
    <source>
        <dbReference type="ARBA" id="ARBA00022729"/>
    </source>
</evidence>
<dbReference type="Pfam" id="PF17210">
    <property type="entry name" value="SdrD_B"/>
    <property type="match status" value="1"/>
</dbReference>
<dbReference type="InterPro" id="IPR013517">
    <property type="entry name" value="FG-GAP"/>
</dbReference>
<dbReference type="GO" id="GO:0000272">
    <property type="term" value="P:polysaccharide catabolic process"/>
    <property type="evidence" value="ECO:0007669"/>
    <property type="project" value="InterPro"/>
</dbReference>
<keyword evidence="5" id="KW-0106">Calcium</keyword>
<gene>
    <name evidence="8" type="ORF">EC9_20850</name>
</gene>
<dbReference type="Gene3D" id="1.10.1330.10">
    <property type="entry name" value="Dockerin domain"/>
    <property type="match status" value="1"/>
</dbReference>
<keyword evidence="2" id="KW-0964">Secreted</keyword>
<dbReference type="Gene3D" id="2.60.40.3440">
    <property type="match status" value="3"/>
</dbReference>
<dbReference type="Gene3D" id="2.60.40.10">
    <property type="entry name" value="Immunoglobulins"/>
    <property type="match status" value="1"/>
</dbReference>
<dbReference type="SUPFAM" id="SSF55486">
    <property type="entry name" value="Metalloproteases ('zincins'), catalytic domain"/>
    <property type="match status" value="1"/>
</dbReference>
<dbReference type="Gene3D" id="2.30.30.100">
    <property type="match status" value="1"/>
</dbReference>
<dbReference type="GO" id="GO:0007154">
    <property type="term" value="P:cell communication"/>
    <property type="evidence" value="ECO:0007669"/>
    <property type="project" value="InterPro"/>
</dbReference>
<feature type="domain" description="SD-repeat containing protein B" evidence="7">
    <location>
        <begin position="889"/>
        <end position="961"/>
    </location>
</feature>
<dbReference type="InterPro" id="IPR028994">
    <property type="entry name" value="Integrin_alpha_N"/>
</dbReference>
<dbReference type="Pfam" id="PF00404">
    <property type="entry name" value="Dockerin_1"/>
    <property type="match status" value="1"/>
</dbReference>
<dbReference type="OrthoDB" id="246435at2"/>
<dbReference type="InterPro" id="IPR002105">
    <property type="entry name" value="Dockerin_1_rpt"/>
</dbReference>
<comment type="subcellular location">
    <subcellularLocation>
        <location evidence="1">Secreted</location>
    </subcellularLocation>
</comment>
<keyword evidence="9" id="KW-1185">Reference proteome</keyword>
<dbReference type="Pfam" id="PF17963">
    <property type="entry name" value="Big_9"/>
    <property type="match status" value="3"/>
</dbReference>
<keyword evidence="3" id="KW-0732">Signal</keyword>
<dbReference type="InterPro" id="IPR033764">
    <property type="entry name" value="Sdr_B"/>
</dbReference>
<feature type="domain" description="Calx-beta" evidence="6">
    <location>
        <begin position="1489"/>
        <end position="1593"/>
    </location>
</feature>
<evidence type="ECO:0000256" key="4">
    <source>
        <dbReference type="ARBA" id="ARBA00022737"/>
    </source>
</evidence>
<name>A0A517LZ56_9BACT</name>
<sequence length="1967" mass="205809">MSMKNIGRFIGSRNDRKTARRLEQGGKHRQLRMLLAESLESRQLLAADLAPVSLMANHNYLVAEDVNADFQVTPSDALMVLNDLARHGAGELGSNNSAANRFTDVNADGALTPVDALIVLNRVNRGEGEVDPLLNIKLDVTQDGESILAENTRNFEVNVGEKFDVEVRYADLRTPVDHRLGVFSLYVDILASGIDSFRPVLSETQIIELSENLEDASGVLTIAFGNDPDRTAEIPVRSGDPSVSSLEDDPENAIRIAIEEGLGLGAGTVSVNQAVRSGRDTDNGGGGIVGTGDPFQYIIRFVGENAEFADIPNLIVNTDTITDAAVTGSLVEVPVYSTTDQSQINPNSLLYNIDFRSSTMGNRVVYGDVRSGVYNPGNQETFDEIGGVGPALENGLPVTENRDVLQNFEAFSIEMQAVRAQDNVTFTLDLPDNPIGSEIALYGTSASSDVALTDELISILLADDPETIEDERTGLVIGRFVIPTELPITAVTDNVNIPEDAAERQIDVLSNDLPSPADLNVVSVGPASHGTTRIEQGEVFYKPAADYFGPDTFTYEINDGTNIATGTVTVDVGSVNDPPIGQRILVKTVRGATVAIPYNSFLLPQPANENDTVGVTQVSAVHGDVATSAGRNLVYHAPTSSVHDDQISVTFSDGTATDTVLIDIEIIDPSAPMAVADRIAVNQNRATTFSTDFVLLNNDSVSTGFKRVVRFETDATDGMAATKGTVTGNANGTFTYTPPANLFGTAADSFRYVMSDGTNQSDPVVVTVDILRINATPIAGDVSATINTATNSQIAIDLTNAISPGIGEEGVPGETVQVSEVSQGDLGGQVSIAPGAQGVDYTPVTGTTGTETFTYTVADQLGLEAVGTITVTIVDIGGGGTGGTASISGVKFHDLNDNGARDAGEPTLPDWTIYLDLNNNANFDVGEPTSITDDQGVYRFDDLLASDYTVRELGQAGWRQSFPTMVTSGNVSVKTGDYAGFTTVADIDRDGDLDIIVANEYSDSKKHESNIVLLTNNGNGNFAQSTLPLPDDSRPQAVIADQDLTGDGIADMVVASAGVVGSAIGSSRASGLQLFVGTELGFDPVWRSIAAGEGPSDLVARDLNGDGIVDLLVTNHRSDDVSILLGTGGGNFAAPIGLATGEEPVALALTQLAKDGRDLLAVANYQSGSVSIFTGRDGSFELRETISDLTNPTDLLLVDINNDGKDDLVVADSGTDTIRTYLGNGKGKFTEFDVRAVKSGVSGDMRQRPEAIDVTDFNADGVVDLLIANRQGGESLWINNGNGTFRYASNLLMPSMPNFNPLLAKSIAVADLDGDAELDYVVAFAAGGVSIHTSSVSEAPGFYLVSLSDGEASDGNDFGNFQFDTNPTETVSLSVTSAAITENDSSGSSTVWATLSTALDHPVVVTLGVGGSATLGADYTLSPRQLTIAPGELFATATITSINDAIDEGAGESIELTIDSVIGALDGNAPPTTVTIVDDDTASLPLVTEISAASASVDEGESVAVTVTLSEPASEQVVVSLDYATGTATLDEDFTAPLSVVVPVGQTTGTLTLETLDDLANEIDESIIVEVVGVSGATEAGVLSTTVTIIDGDTDNGIPPVATLTASANSMDEMGGFVTFTATLDKTTDHDVVLDLTPSGTAALDEDYRLPRQLVISAGSLAGSVAAHAIDDLLDDQDESFTVVFSAAQGGTLSGETSFDVAIVDNDAPTVSLAADLNLIGEDGGIARITAQLSSAKSIPTIVDLSFAGTAVWGQHYTVQSSRIIIPAEATSGSILVQAINNQEIENVDRVIEITAIGLNTSTSVTIRNEDGVSFPLRAEGTPLSGDGAVVTSDELSALYAASIDIWQRAGLSDQGLDRLRDLGVEIEDLDGDLLGLAEQDRIAIDLNAAGFGWFVDATPDDDSEFQQNGDPAAAASIDLLSVILHEQGHLLGLDHGDSELMLESLAAGTRRTPSDADVDQALQDMF</sequence>
<dbReference type="Pfam" id="PF03160">
    <property type="entry name" value="Calx-beta"/>
    <property type="match status" value="3"/>
</dbReference>
<dbReference type="GO" id="GO:0005576">
    <property type="term" value="C:extracellular region"/>
    <property type="evidence" value="ECO:0007669"/>
    <property type="project" value="UniProtKB-SubCell"/>
</dbReference>
<dbReference type="PANTHER" id="PTHR46580">
    <property type="entry name" value="SENSOR KINASE-RELATED"/>
    <property type="match status" value="1"/>
</dbReference>
<dbReference type="KEGG" id="ruv:EC9_20850"/>
<dbReference type="InterPro" id="IPR036439">
    <property type="entry name" value="Dockerin_dom_sf"/>
</dbReference>
<dbReference type="SUPFAM" id="SSF141072">
    <property type="entry name" value="CalX-like"/>
    <property type="match status" value="4"/>
</dbReference>
<evidence type="ECO:0000256" key="1">
    <source>
        <dbReference type="ARBA" id="ARBA00004613"/>
    </source>
</evidence>
<dbReference type="GO" id="GO:0004553">
    <property type="term" value="F:hydrolase activity, hydrolyzing O-glycosyl compounds"/>
    <property type="evidence" value="ECO:0007669"/>
    <property type="project" value="InterPro"/>
</dbReference>
<feature type="domain" description="Calx-beta" evidence="6">
    <location>
        <begin position="1366"/>
        <end position="1480"/>
    </location>
</feature>
<dbReference type="InterPro" id="IPR003644">
    <property type="entry name" value="Calx_beta"/>
</dbReference>
<evidence type="ECO:0000259" key="7">
    <source>
        <dbReference type="Pfam" id="PF17210"/>
    </source>
</evidence>
<proteinExistence type="predicted"/>
<dbReference type="Gene3D" id="2.130.10.130">
    <property type="entry name" value="Integrin alpha, N-terminal"/>
    <property type="match status" value="1"/>
</dbReference>
<dbReference type="Pfam" id="PF13517">
    <property type="entry name" value="FG-GAP_3"/>
    <property type="match status" value="3"/>
</dbReference>
<dbReference type="Gene3D" id="3.40.390.10">
    <property type="entry name" value="Collagenase (Catalytic Domain)"/>
    <property type="match status" value="1"/>
</dbReference>
<evidence type="ECO:0000313" key="8">
    <source>
        <dbReference type="EMBL" id="QDS87902.1"/>
    </source>
</evidence>
<evidence type="ECO:0000256" key="5">
    <source>
        <dbReference type="ARBA" id="ARBA00022837"/>
    </source>
</evidence>
<keyword evidence="4" id="KW-0677">Repeat</keyword>
<evidence type="ECO:0000313" key="9">
    <source>
        <dbReference type="Proteomes" id="UP000319557"/>
    </source>
</evidence>
<evidence type="ECO:0000259" key="6">
    <source>
        <dbReference type="Pfam" id="PF03160"/>
    </source>
</evidence>
<feature type="domain" description="Calx-beta" evidence="6">
    <location>
        <begin position="1601"/>
        <end position="1693"/>
    </location>
</feature>
<dbReference type="GO" id="GO:0008237">
    <property type="term" value="F:metallopeptidase activity"/>
    <property type="evidence" value="ECO:0007669"/>
    <property type="project" value="InterPro"/>
</dbReference>
<dbReference type="InterPro" id="IPR024079">
    <property type="entry name" value="MetalloPept_cat_dom_sf"/>
</dbReference>